<dbReference type="GO" id="GO:0005576">
    <property type="term" value="C:extracellular region"/>
    <property type="evidence" value="ECO:0007669"/>
    <property type="project" value="TreeGrafter"/>
</dbReference>
<evidence type="ECO:0000256" key="1">
    <source>
        <dbReference type="ARBA" id="ARBA00009835"/>
    </source>
</evidence>
<evidence type="ECO:0000256" key="4">
    <source>
        <dbReference type="PIRSR" id="PIRSR606823-2"/>
    </source>
</evidence>
<proteinExistence type="inferred from homology"/>
<feature type="binding site" evidence="4">
    <location>
        <position position="676"/>
    </location>
    <ligand>
        <name>Zn(2+)</name>
        <dbReference type="ChEBI" id="CHEBI:29105"/>
    </ligand>
</feature>
<feature type="binding site" evidence="4">
    <location>
        <position position="278"/>
    </location>
    <ligand>
        <name>Zn(2+)</name>
        <dbReference type="ChEBI" id="CHEBI:29105"/>
    </ligand>
</feature>
<keyword evidence="2 5" id="KW-0378">Hydrolase</keyword>
<dbReference type="EMBL" id="NJES01000064">
    <property type="protein sequence ID" value="PHH78877.1"/>
    <property type="molecule type" value="Genomic_DNA"/>
</dbReference>
<feature type="active site" description="Nucleophile" evidence="3">
    <location>
        <position position="438"/>
    </location>
</feature>
<dbReference type="GO" id="GO:0042759">
    <property type="term" value="P:long-chain fatty acid biosynthetic process"/>
    <property type="evidence" value="ECO:0007669"/>
    <property type="project" value="TreeGrafter"/>
</dbReference>
<dbReference type="PANTHER" id="PTHR12670:SF20">
    <property type="entry name" value="NEUTRAL CERAMIDASE"/>
    <property type="match status" value="1"/>
</dbReference>
<dbReference type="PANTHER" id="PTHR12670">
    <property type="entry name" value="CERAMIDASE"/>
    <property type="match status" value="1"/>
</dbReference>
<keyword evidence="10" id="KW-1185">Reference proteome</keyword>
<dbReference type="Gene3D" id="2.60.40.2300">
    <property type="entry name" value="Neutral/alkaline non-lysosomal ceramidase, C-terminal domain"/>
    <property type="match status" value="1"/>
</dbReference>
<dbReference type="AlphaFoldDB" id="A0A2C5ZCZ1"/>
<accession>A0A2C5ZCZ1</accession>
<dbReference type="GO" id="GO:0016020">
    <property type="term" value="C:membrane"/>
    <property type="evidence" value="ECO:0007669"/>
    <property type="project" value="GOC"/>
</dbReference>
<dbReference type="STRING" id="2004952.A0A2C5ZCZ1"/>
<dbReference type="OrthoDB" id="191371at2759"/>
<dbReference type="Pfam" id="PF17048">
    <property type="entry name" value="Ceramidse_alk_C"/>
    <property type="match status" value="1"/>
</dbReference>
<name>A0A2C5ZCZ1_9HYPO</name>
<feature type="region of interest" description="Disordered" evidence="6">
    <location>
        <begin position="719"/>
        <end position="754"/>
    </location>
</feature>
<reference evidence="9 10" key="1">
    <citation type="submission" date="2017-06" db="EMBL/GenBank/DDBJ databases">
        <title>Ant-infecting Ophiocordyceps genomes reveal a high diversity of potential behavioral manipulation genes and a possible major role for enterotoxins.</title>
        <authorList>
            <person name="De Bekker C."/>
            <person name="Evans H.C."/>
            <person name="Brachmann A."/>
            <person name="Hughes D.P."/>
        </authorList>
    </citation>
    <scope>NUCLEOTIDE SEQUENCE [LARGE SCALE GENOMIC DNA]</scope>
    <source>
        <strain evidence="9 10">Map16</strain>
    </source>
</reference>
<evidence type="ECO:0000256" key="6">
    <source>
        <dbReference type="SAM" id="MobiDB-lite"/>
    </source>
</evidence>
<evidence type="ECO:0000259" key="8">
    <source>
        <dbReference type="Pfam" id="PF17048"/>
    </source>
</evidence>
<feature type="domain" description="Neutral/alkaline non-lysosomal ceramidase N-terminal" evidence="7">
    <location>
        <begin position="183"/>
        <end position="705"/>
    </location>
</feature>
<dbReference type="GO" id="GO:0046514">
    <property type="term" value="P:ceramide catabolic process"/>
    <property type="evidence" value="ECO:0007669"/>
    <property type="project" value="InterPro"/>
</dbReference>
<dbReference type="InterPro" id="IPR006823">
    <property type="entry name" value="Ceramidase_alk"/>
</dbReference>
<dbReference type="InterPro" id="IPR038445">
    <property type="entry name" value="NCDase_C_sf"/>
</dbReference>
<sequence>MSVKSRSAPSPPSSSDFQESPQINAEPVVAESIVAEPPVAQPPVAKPIVANPSVAKPSVAKPPVVADGFTGVSPSRQLPGRIFEKPQPRPQPSVLALPVAKPFVAEPSVVSGGLAGASPSRQPPERTFKKQQPRPQPSVLEPPVFGPSVVPDGFTGTGSGRQPPERTFKNQQPRPQPSQSNRFLIGVGKADITGPVAELVMAGYAHDDQIASGLRQRIYSRAFIIADVNRPQERLLYLVLDNINSDTSIRTGLLEALANGGDELSYYNQHNLALSSVHSHSGPSTGWNYFLAQVPQSGFDRQGQQAVIDGALLSIKRAQSGLQEGYLDLAEIDIPDASVSRSLWAYLANPVEERAKYGREIDTTMTGLRFRQASDGKTKAILTWFPVHGTSLYGNNTHISGDNKGLASWMLEQKLRQSPAFTKDFIGAFGQANEADVSPNTDGAWCEDGSGQPCNYTDSSCPDGLVTKCHGRGPMFRALDLGVSSCHEIARRQAVKAEEMLVSPLTRWTPIDAQLGVKGYHFYHDMAFWRFKTLEGREAMTCPAALGFSFAAGTTDGPGLFDFVQGDANPVPKNPLWTFAFGFVKAASRRQKICQVPKPILFNGGQLSSPYDWSPNIVDVAMFRIGQLFIILSPSELTTMSGRRWKEAIRKEADKFIQRVRPIVVAASPVNSYSHYLATKEEYDIQRYEGASTLFGRWQLDAFMNLSVSSMPYLVPGNQNFPEQGTLPPDNRKKSFNSNNPVSPDLRSRTPGYGAVLRQPNPRYVIGQNVQATFQGANPRNNLRLEDTFAAVEQLGKDGKWTRVRDDDDWFLVFTWRRTGNFFKRTEEVDITWETKGNAKPGIYRLKYYGDAKTRYQGLQPIEGTSNSFSLTAR</sequence>
<dbReference type="Proteomes" id="UP000226431">
    <property type="component" value="Unassembled WGS sequence"/>
</dbReference>
<feature type="binding site" evidence="4">
    <location>
        <position position="388"/>
    </location>
    <ligand>
        <name>Zn(2+)</name>
        <dbReference type="ChEBI" id="CHEBI:29105"/>
    </ligand>
</feature>
<dbReference type="GO" id="GO:0046872">
    <property type="term" value="F:metal ion binding"/>
    <property type="evidence" value="ECO:0007669"/>
    <property type="project" value="UniProtKB-KW"/>
</dbReference>
<keyword evidence="5" id="KW-0746">Sphingolipid metabolism</keyword>
<dbReference type="GO" id="GO:0017040">
    <property type="term" value="F:N-acylsphingosine amidohydrolase activity"/>
    <property type="evidence" value="ECO:0007669"/>
    <property type="project" value="UniProtKB-UniRule"/>
</dbReference>
<evidence type="ECO:0000256" key="5">
    <source>
        <dbReference type="RuleBase" id="RU366019"/>
    </source>
</evidence>
<evidence type="ECO:0000256" key="3">
    <source>
        <dbReference type="PIRSR" id="PIRSR606823-1"/>
    </source>
</evidence>
<keyword evidence="5" id="KW-0443">Lipid metabolism</keyword>
<protein>
    <recommendedName>
        <fullName evidence="5">Neutral ceramidase</fullName>
        <ecNumber evidence="5">3.5.1.23</ecNumber>
    </recommendedName>
</protein>
<keyword evidence="4" id="KW-0862">Zinc</keyword>
<evidence type="ECO:0000313" key="9">
    <source>
        <dbReference type="EMBL" id="PHH78877.1"/>
    </source>
</evidence>
<feature type="domain" description="Neutral/alkaline non-lysosomal ceramidase C-terminal" evidence="8">
    <location>
        <begin position="710"/>
        <end position="870"/>
    </location>
</feature>
<feature type="compositionally biased region" description="Low complexity" evidence="6">
    <location>
        <begin position="53"/>
        <end position="66"/>
    </location>
</feature>
<comment type="similarity">
    <text evidence="1 5">Belongs to the neutral ceramidase family.</text>
</comment>
<dbReference type="InterPro" id="IPR031329">
    <property type="entry name" value="NEUT/ALK_ceramidase_N"/>
</dbReference>
<evidence type="ECO:0000256" key="2">
    <source>
        <dbReference type="ARBA" id="ARBA00022801"/>
    </source>
</evidence>
<comment type="caution">
    <text evidence="9">The sequence shown here is derived from an EMBL/GenBank/DDBJ whole genome shotgun (WGS) entry which is preliminary data.</text>
</comment>
<gene>
    <name evidence="9" type="ORF">CDD80_6086</name>
</gene>
<feature type="region of interest" description="Disordered" evidence="6">
    <location>
        <begin position="53"/>
        <end position="94"/>
    </location>
</feature>
<keyword evidence="4" id="KW-0479">Metal-binding</keyword>
<organism evidence="9 10">
    <name type="scientific">Ophiocordyceps camponoti-rufipedis</name>
    <dbReference type="NCBI Taxonomy" id="2004952"/>
    <lineage>
        <taxon>Eukaryota</taxon>
        <taxon>Fungi</taxon>
        <taxon>Dikarya</taxon>
        <taxon>Ascomycota</taxon>
        <taxon>Pezizomycotina</taxon>
        <taxon>Sordariomycetes</taxon>
        <taxon>Hypocreomycetidae</taxon>
        <taxon>Hypocreales</taxon>
        <taxon>Ophiocordycipitaceae</taxon>
        <taxon>Ophiocordyceps</taxon>
    </lineage>
</organism>
<feature type="compositionally biased region" description="Low complexity" evidence="6">
    <location>
        <begin position="170"/>
        <end position="182"/>
    </location>
</feature>
<feature type="region of interest" description="Disordered" evidence="6">
    <location>
        <begin position="1"/>
        <end position="26"/>
    </location>
</feature>
<dbReference type="InterPro" id="IPR031331">
    <property type="entry name" value="NEUT/ALK_ceramidase_C"/>
</dbReference>
<feature type="binding site" evidence="4">
    <location>
        <position position="636"/>
    </location>
    <ligand>
        <name>Zn(2+)</name>
        <dbReference type="ChEBI" id="CHEBI:29105"/>
    </ligand>
</feature>
<dbReference type="EC" id="3.5.1.23" evidence="5"/>
<comment type="cofactor">
    <cofactor evidence="4">
        <name>Zn(2+)</name>
        <dbReference type="ChEBI" id="CHEBI:29105"/>
    </cofactor>
    <text evidence="4">Binds 1 zinc ion per subunit.</text>
</comment>
<dbReference type="GO" id="GO:0046512">
    <property type="term" value="P:sphingosine biosynthetic process"/>
    <property type="evidence" value="ECO:0007669"/>
    <property type="project" value="TreeGrafter"/>
</dbReference>
<evidence type="ECO:0000313" key="10">
    <source>
        <dbReference type="Proteomes" id="UP000226431"/>
    </source>
</evidence>
<evidence type="ECO:0000259" key="7">
    <source>
        <dbReference type="Pfam" id="PF04734"/>
    </source>
</evidence>
<dbReference type="Pfam" id="PF04734">
    <property type="entry name" value="Ceramidase_alk"/>
    <property type="match status" value="1"/>
</dbReference>
<feature type="region of interest" description="Disordered" evidence="6">
    <location>
        <begin position="111"/>
        <end position="182"/>
    </location>
</feature>
<comment type="catalytic activity">
    <reaction evidence="5">
        <text>an N-acylsphing-4-enine + H2O = sphing-4-enine + a fatty acid</text>
        <dbReference type="Rhea" id="RHEA:20856"/>
        <dbReference type="ChEBI" id="CHEBI:15377"/>
        <dbReference type="ChEBI" id="CHEBI:28868"/>
        <dbReference type="ChEBI" id="CHEBI:52639"/>
        <dbReference type="ChEBI" id="CHEBI:57756"/>
        <dbReference type="EC" id="3.5.1.23"/>
    </reaction>
</comment>